<protein>
    <submittedName>
        <fullName evidence="13 14">Uncharacterized protein</fullName>
    </submittedName>
</protein>
<dbReference type="InterPro" id="IPR041805">
    <property type="entry name" value="ASMase/PPN1_MPP"/>
</dbReference>
<keyword evidence="5" id="KW-0479">Metal-binding</keyword>
<evidence type="ECO:0000259" key="12">
    <source>
        <dbReference type="Pfam" id="PF19272"/>
    </source>
</evidence>
<evidence type="ECO:0000256" key="2">
    <source>
        <dbReference type="ARBA" id="ARBA00004613"/>
    </source>
</evidence>
<dbReference type="Pfam" id="PF00149">
    <property type="entry name" value="Metallophos"/>
    <property type="match status" value="1"/>
</dbReference>
<keyword evidence="6 10" id="KW-0732">Signal</keyword>
<dbReference type="EMBL" id="KB306612">
    <property type="protein sequence ID" value="ELT99700.1"/>
    <property type="molecule type" value="Genomic_DNA"/>
</dbReference>
<dbReference type="EnsemblMetazoa" id="CapteT228932">
    <property type="protein sequence ID" value="CapteP228932"/>
    <property type="gene ID" value="CapteG228932"/>
</dbReference>
<dbReference type="OrthoDB" id="348678at2759"/>
<dbReference type="Gene3D" id="3.60.21.10">
    <property type="match status" value="1"/>
</dbReference>
<dbReference type="Pfam" id="PF19272">
    <property type="entry name" value="ASMase_C"/>
    <property type="match status" value="1"/>
</dbReference>
<evidence type="ECO:0000256" key="6">
    <source>
        <dbReference type="ARBA" id="ARBA00022729"/>
    </source>
</evidence>
<keyword evidence="15" id="KW-1185">Reference proteome</keyword>
<evidence type="ECO:0000256" key="4">
    <source>
        <dbReference type="ARBA" id="ARBA00022525"/>
    </source>
</evidence>
<evidence type="ECO:0000256" key="10">
    <source>
        <dbReference type="SAM" id="SignalP"/>
    </source>
</evidence>
<reference evidence="14" key="3">
    <citation type="submission" date="2015-06" db="UniProtKB">
        <authorList>
            <consortium name="EnsemblMetazoa"/>
        </authorList>
    </citation>
    <scope>IDENTIFICATION</scope>
</reference>
<accession>R7U991</accession>
<reference evidence="15" key="1">
    <citation type="submission" date="2012-12" db="EMBL/GenBank/DDBJ databases">
        <authorList>
            <person name="Hellsten U."/>
            <person name="Grimwood J."/>
            <person name="Chapman J.A."/>
            <person name="Shapiro H."/>
            <person name="Aerts A."/>
            <person name="Otillar R.P."/>
            <person name="Terry A.Y."/>
            <person name="Boore J.L."/>
            <person name="Simakov O."/>
            <person name="Marletaz F."/>
            <person name="Cho S.-J."/>
            <person name="Edsinger-Gonzales E."/>
            <person name="Havlak P."/>
            <person name="Kuo D.-H."/>
            <person name="Larsson T."/>
            <person name="Lv J."/>
            <person name="Arendt D."/>
            <person name="Savage R."/>
            <person name="Osoegawa K."/>
            <person name="de Jong P."/>
            <person name="Lindberg D.R."/>
            <person name="Seaver E.C."/>
            <person name="Weisblat D.A."/>
            <person name="Putnam N.H."/>
            <person name="Grigoriev I.V."/>
            <person name="Rokhsar D.S."/>
        </authorList>
    </citation>
    <scope>NUCLEOTIDE SEQUENCE</scope>
    <source>
        <strain evidence="15">I ESC-2004</strain>
    </source>
</reference>
<evidence type="ECO:0000313" key="13">
    <source>
        <dbReference type="EMBL" id="ELT99700.1"/>
    </source>
</evidence>
<dbReference type="AlphaFoldDB" id="R7U991"/>
<proteinExistence type="inferred from homology"/>
<dbReference type="InterPro" id="IPR004843">
    <property type="entry name" value="Calcineurin-like_PHP"/>
</dbReference>
<evidence type="ECO:0000256" key="8">
    <source>
        <dbReference type="ARBA" id="ARBA00022833"/>
    </source>
</evidence>
<dbReference type="InterPro" id="IPR029052">
    <property type="entry name" value="Metallo-depent_PP-like"/>
</dbReference>
<keyword evidence="9" id="KW-0325">Glycoprotein</keyword>
<evidence type="ECO:0000259" key="11">
    <source>
        <dbReference type="Pfam" id="PF00149"/>
    </source>
</evidence>
<comment type="subcellular location">
    <subcellularLocation>
        <location evidence="2">Secreted</location>
    </subcellularLocation>
</comment>
<evidence type="ECO:0000256" key="9">
    <source>
        <dbReference type="ARBA" id="ARBA00023180"/>
    </source>
</evidence>
<feature type="chain" id="PRO_5008787774" evidence="10">
    <location>
        <begin position="19"/>
        <end position="459"/>
    </location>
</feature>
<dbReference type="OMA" id="TAWHCRS"/>
<comment type="similarity">
    <text evidence="3">Belongs to the acid sphingomyelinase family.</text>
</comment>
<dbReference type="InterPro" id="IPR045473">
    <property type="entry name" value="ASM_C"/>
</dbReference>
<dbReference type="STRING" id="283909.R7U991"/>
<keyword evidence="7" id="KW-0378">Hydrolase</keyword>
<keyword evidence="4" id="KW-0964">Secreted</keyword>
<comment type="cofactor">
    <cofactor evidence="1">
        <name>Zn(2+)</name>
        <dbReference type="ChEBI" id="CHEBI:29105"/>
    </cofactor>
</comment>
<reference evidence="13 15" key="2">
    <citation type="journal article" date="2013" name="Nature">
        <title>Insights into bilaterian evolution from three spiralian genomes.</title>
        <authorList>
            <person name="Simakov O."/>
            <person name="Marletaz F."/>
            <person name="Cho S.J."/>
            <person name="Edsinger-Gonzales E."/>
            <person name="Havlak P."/>
            <person name="Hellsten U."/>
            <person name="Kuo D.H."/>
            <person name="Larsson T."/>
            <person name="Lv J."/>
            <person name="Arendt D."/>
            <person name="Savage R."/>
            <person name="Osoegawa K."/>
            <person name="de Jong P."/>
            <person name="Grimwood J."/>
            <person name="Chapman J.A."/>
            <person name="Shapiro H."/>
            <person name="Aerts A."/>
            <person name="Otillar R.P."/>
            <person name="Terry A.Y."/>
            <person name="Boore J.L."/>
            <person name="Grigoriev I.V."/>
            <person name="Lindberg D.R."/>
            <person name="Seaver E.C."/>
            <person name="Weisblat D.A."/>
            <person name="Putnam N.H."/>
            <person name="Rokhsar D.S."/>
        </authorList>
    </citation>
    <scope>NUCLEOTIDE SEQUENCE</scope>
    <source>
        <strain evidence="13 15">I ESC-2004</strain>
    </source>
</reference>
<feature type="signal peptide" evidence="10">
    <location>
        <begin position="1"/>
        <end position="18"/>
    </location>
</feature>
<organism evidence="13">
    <name type="scientific">Capitella teleta</name>
    <name type="common">Polychaete worm</name>
    <dbReference type="NCBI Taxonomy" id="283909"/>
    <lineage>
        <taxon>Eukaryota</taxon>
        <taxon>Metazoa</taxon>
        <taxon>Spiralia</taxon>
        <taxon>Lophotrochozoa</taxon>
        <taxon>Annelida</taxon>
        <taxon>Polychaeta</taxon>
        <taxon>Sedentaria</taxon>
        <taxon>Scolecida</taxon>
        <taxon>Capitellidae</taxon>
        <taxon>Capitella</taxon>
    </lineage>
</organism>
<dbReference type="Proteomes" id="UP000014760">
    <property type="component" value="Unassembled WGS sequence"/>
</dbReference>
<gene>
    <name evidence="13" type="ORF">CAPTEDRAFT_228932</name>
</gene>
<name>R7U991_CAPTE</name>
<dbReference type="GO" id="GO:0008081">
    <property type="term" value="F:phosphoric diester hydrolase activity"/>
    <property type="evidence" value="ECO:0007669"/>
    <property type="project" value="TreeGrafter"/>
</dbReference>
<feature type="domain" description="Calcineurin-like phosphoesterase" evidence="11">
    <location>
        <begin position="23"/>
        <end position="280"/>
    </location>
</feature>
<evidence type="ECO:0000256" key="7">
    <source>
        <dbReference type="ARBA" id="ARBA00022801"/>
    </source>
</evidence>
<dbReference type="PANTHER" id="PTHR10340">
    <property type="entry name" value="SPHINGOMYELIN PHOSPHODIESTERASE"/>
    <property type="match status" value="1"/>
</dbReference>
<evidence type="ECO:0000256" key="3">
    <source>
        <dbReference type="ARBA" id="ARBA00008234"/>
    </source>
</evidence>
<evidence type="ECO:0000256" key="1">
    <source>
        <dbReference type="ARBA" id="ARBA00001947"/>
    </source>
</evidence>
<evidence type="ECO:0000313" key="15">
    <source>
        <dbReference type="Proteomes" id="UP000014760"/>
    </source>
</evidence>
<dbReference type="SUPFAM" id="SSF56300">
    <property type="entry name" value="Metallo-dependent phosphatases"/>
    <property type="match status" value="1"/>
</dbReference>
<dbReference type="CDD" id="cd00842">
    <property type="entry name" value="MPP_ASMase"/>
    <property type="match status" value="1"/>
</dbReference>
<keyword evidence="8" id="KW-0862">Zinc</keyword>
<evidence type="ECO:0000256" key="5">
    <source>
        <dbReference type="ARBA" id="ARBA00022723"/>
    </source>
</evidence>
<dbReference type="PANTHER" id="PTHR10340:SF57">
    <property type="entry name" value="METALLOPHOS DOMAIN-CONTAINING PROTEIN"/>
    <property type="match status" value="1"/>
</dbReference>
<dbReference type="HOGENOM" id="CLU_014743_0_2_1"/>
<sequence length="459" mass="52460">MWTLVILLLALCMTSSNSQREYFWQLNDVHYDPTYWTNQESCNIPITPDQLGNYGNPECDSPWNLTREAILGIAFEGRLPKFIIWSGDTPHHPINDTLTQEKVFLAIRNITGLIEEILPDIPVFPVLGNHDYYPVDQLPVEENSMYDELGELWKNWIDFGGNYSDALQSFKKGGYYTRIIHEVSASVRGIVLNTNLYSPNNKQTEGMEDPGGQFAWLEDVLTQSVAQNEMVHVMVHISPGIHGGNPDWRMMREEKSERLNAIFRKYGRNIIAIYSAHAHSDTYQIYYDEGDPVTTMFTAPSVTPWKGRYDGATPRNPAIRKYFFDQSNLKRLLDYEQFFLDLVKANENADDARWAQLYTFNQAYGSMNLDPEQVNAAKETLRNFASDNFHNYYDYSTVGWKDPYIPCGCLCKEQHICAIENVDVHDMNACLESAPCRATPLSAMTTATTLLLAVLAMML</sequence>
<dbReference type="GO" id="GO:0046872">
    <property type="term" value="F:metal ion binding"/>
    <property type="evidence" value="ECO:0007669"/>
    <property type="project" value="UniProtKB-KW"/>
</dbReference>
<feature type="domain" description="Sphingomyelin phosphodiesterase C-terminal" evidence="12">
    <location>
        <begin position="292"/>
        <end position="433"/>
    </location>
</feature>
<dbReference type="GO" id="GO:0005615">
    <property type="term" value="C:extracellular space"/>
    <property type="evidence" value="ECO:0007669"/>
    <property type="project" value="TreeGrafter"/>
</dbReference>
<evidence type="ECO:0000313" key="14">
    <source>
        <dbReference type="EnsemblMetazoa" id="CapteP228932"/>
    </source>
</evidence>
<dbReference type="EMBL" id="AMQN01009927">
    <property type="status" value="NOT_ANNOTATED_CDS"/>
    <property type="molecule type" value="Genomic_DNA"/>
</dbReference>